<dbReference type="InterPro" id="IPR029068">
    <property type="entry name" value="Glyas_Bleomycin-R_OHBP_Dase"/>
</dbReference>
<reference evidence="2 3" key="1">
    <citation type="journal article" date="2019" name="Int. J. Syst. Evol. Microbiol.">
        <title>The Global Catalogue of Microorganisms (GCM) 10K type strain sequencing project: providing services to taxonomists for standard genome sequencing and annotation.</title>
        <authorList>
            <consortium name="The Broad Institute Genomics Platform"/>
            <consortium name="The Broad Institute Genome Sequencing Center for Infectious Disease"/>
            <person name="Wu L."/>
            <person name="Ma J."/>
        </authorList>
    </citation>
    <scope>NUCLEOTIDE SEQUENCE [LARGE SCALE GENOMIC DNA]</scope>
    <source>
        <strain evidence="2 3">JCM 12393</strain>
    </source>
</reference>
<sequence>MAVQLNHTIVPARDDEETARFLTEILGLAAPVRSEPFLVVRLANDVALDVMRVGGPVPTGHYAFLVGDEEFDAILDRVRERGLTYWADPFHRHPGRVNDWFGGRGAYFEDPSGHNLEIMTRASGDSR</sequence>
<dbReference type="InterPro" id="IPR004360">
    <property type="entry name" value="Glyas_Fos-R_dOase_dom"/>
</dbReference>
<feature type="domain" description="VOC" evidence="1">
    <location>
        <begin position="4"/>
        <end position="121"/>
    </location>
</feature>
<name>A0ABN1YGX5_9ACTN</name>
<proteinExistence type="predicted"/>
<dbReference type="CDD" id="cd08351">
    <property type="entry name" value="ChaP_like"/>
    <property type="match status" value="1"/>
</dbReference>
<dbReference type="Proteomes" id="UP001499863">
    <property type="component" value="Unassembled WGS sequence"/>
</dbReference>
<dbReference type="EMBL" id="BAAAKJ010000453">
    <property type="protein sequence ID" value="GAA1413237.1"/>
    <property type="molecule type" value="Genomic_DNA"/>
</dbReference>
<gene>
    <name evidence="2" type="ORF">GCM10009639_66030</name>
</gene>
<comment type="caution">
    <text evidence="2">The sequence shown here is derived from an EMBL/GenBank/DDBJ whole genome shotgun (WGS) entry which is preliminary data.</text>
</comment>
<dbReference type="PROSITE" id="PS51819">
    <property type="entry name" value="VOC"/>
    <property type="match status" value="1"/>
</dbReference>
<organism evidence="2 3">
    <name type="scientific">Kitasatospora putterlickiae</name>
    <dbReference type="NCBI Taxonomy" id="221725"/>
    <lineage>
        <taxon>Bacteria</taxon>
        <taxon>Bacillati</taxon>
        <taxon>Actinomycetota</taxon>
        <taxon>Actinomycetes</taxon>
        <taxon>Kitasatosporales</taxon>
        <taxon>Streptomycetaceae</taxon>
        <taxon>Kitasatospora</taxon>
    </lineage>
</organism>
<protein>
    <submittedName>
        <fullName evidence="2">VOC family protein</fullName>
    </submittedName>
</protein>
<accession>A0ABN1YGX5</accession>
<dbReference type="Gene3D" id="3.10.180.10">
    <property type="entry name" value="2,3-Dihydroxybiphenyl 1,2-Dioxygenase, domain 1"/>
    <property type="match status" value="1"/>
</dbReference>
<evidence type="ECO:0000313" key="2">
    <source>
        <dbReference type="EMBL" id="GAA1413237.1"/>
    </source>
</evidence>
<evidence type="ECO:0000313" key="3">
    <source>
        <dbReference type="Proteomes" id="UP001499863"/>
    </source>
</evidence>
<evidence type="ECO:0000259" key="1">
    <source>
        <dbReference type="PROSITE" id="PS51819"/>
    </source>
</evidence>
<keyword evidence="3" id="KW-1185">Reference proteome</keyword>
<dbReference type="SUPFAM" id="SSF54593">
    <property type="entry name" value="Glyoxalase/Bleomycin resistance protein/Dihydroxybiphenyl dioxygenase"/>
    <property type="match status" value="1"/>
</dbReference>
<dbReference type="Pfam" id="PF00903">
    <property type="entry name" value="Glyoxalase"/>
    <property type="match status" value="1"/>
</dbReference>
<dbReference type="InterPro" id="IPR037523">
    <property type="entry name" value="VOC_core"/>
</dbReference>
<dbReference type="RefSeq" id="WP_344344486.1">
    <property type="nucleotide sequence ID" value="NZ_BAAAKJ010000453.1"/>
</dbReference>